<reference evidence="1 2" key="1">
    <citation type="journal article" date="2022" name="DNA Res.">
        <title>Chromosomal-level genome assembly of the orchid tree Bauhinia variegata (Leguminosae; Cercidoideae) supports the allotetraploid origin hypothesis of Bauhinia.</title>
        <authorList>
            <person name="Zhong Y."/>
            <person name="Chen Y."/>
            <person name="Zheng D."/>
            <person name="Pang J."/>
            <person name="Liu Y."/>
            <person name="Luo S."/>
            <person name="Meng S."/>
            <person name="Qian L."/>
            <person name="Wei D."/>
            <person name="Dai S."/>
            <person name="Zhou R."/>
        </authorList>
    </citation>
    <scope>NUCLEOTIDE SEQUENCE [LARGE SCALE GENOMIC DNA]</scope>
    <source>
        <strain evidence="1">BV-YZ2020</strain>
    </source>
</reference>
<organism evidence="1 2">
    <name type="scientific">Bauhinia variegata</name>
    <name type="common">Purple orchid tree</name>
    <name type="synonym">Phanera variegata</name>
    <dbReference type="NCBI Taxonomy" id="167791"/>
    <lineage>
        <taxon>Eukaryota</taxon>
        <taxon>Viridiplantae</taxon>
        <taxon>Streptophyta</taxon>
        <taxon>Embryophyta</taxon>
        <taxon>Tracheophyta</taxon>
        <taxon>Spermatophyta</taxon>
        <taxon>Magnoliopsida</taxon>
        <taxon>eudicotyledons</taxon>
        <taxon>Gunneridae</taxon>
        <taxon>Pentapetalae</taxon>
        <taxon>rosids</taxon>
        <taxon>fabids</taxon>
        <taxon>Fabales</taxon>
        <taxon>Fabaceae</taxon>
        <taxon>Cercidoideae</taxon>
        <taxon>Cercideae</taxon>
        <taxon>Bauhiniinae</taxon>
        <taxon>Bauhinia</taxon>
    </lineage>
</organism>
<dbReference type="Proteomes" id="UP000828941">
    <property type="component" value="Chromosome 5"/>
</dbReference>
<proteinExistence type="predicted"/>
<dbReference type="EMBL" id="CM039430">
    <property type="protein sequence ID" value="KAI4346277.1"/>
    <property type="molecule type" value="Genomic_DNA"/>
</dbReference>
<protein>
    <submittedName>
        <fullName evidence="1">Uncharacterized protein</fullName>
    </submittedName>
</protein>
<evidence type="ECO:0000313" key="1">
    <source>
        <dbReference type="EMBL" id="KAI4346277.1"/>
    </source>
</evidence>
<name>A0ACB9PDY5_BAUVA</name>
<gene>
    <name evidence="1" type="ORF">L6164_013343</name>
</gene>
<sequence length="87" mass="10277">MWISSPNYEQIIRGNWRLEEPNVTINLHNVMEVSKVFNNDTFGNIFKKKCIIKAQLEGIYSAMQHIDSNYLCLLEKELQKKYGRVLE</sequence>
<accession>A0ACB9PDY5</accession>
<keyword evidence="2" id="KW-1185">Reference proteome</keyword>
<comment type="caution">
    <text evidence="1">The sequence shown here is derived from an EMBL/GenBank/DDBJ whole genome shotgun (WGS) entry which is preliminary data.</text>
</comment>
<evidence type="ECO:0000313" key="2">
    <source>
        <dbReference type="Proteomes" id="UP000828941"/>
    </source>
</evidence>